<dbReference type="HAMAP" id="MF_00037">
    <property type="entry name" value="MurB"/>
    <property type="match status" value="1"/>
</dbReference>
<dbReference type="InterPro" id="IPR011601">
    <property type="entry name" value="MurB_C"/>
</dbReference>
<gene>
    <name evidence="16 18" type="primary">murB</name>
    <name evidence="18" type="ORF">NE695_12530</name>
</gene>
<dbReference type="InterPro" id="IPR016169">
    <property type="entry name" value="FAD-bd_PCMH_sub2"/>
</dbReference>
<keyword evidence="5 16" id="KW-0963">Cytoplasm</keyword>
<evidence type="ECO:0000256" key="13">
    <source>
        <dbReference type="ARBA" id="ARBA00023306"/>
    </source>
</evidence>
<accession>A0ABT1S1B5</accession>
<evidence type="ECO:0000256" key="5">
    <source>
        <dbReference type="ARBA" id="ARBA00022490"/>
    </source>
</evidence>
<comment type="cofactor">
    <cofactor evidence="1 16">
        <name>FAD</name>
        <dbReference type="ChEBI" id="CHEBI:57692"/>
    </cofactor>
</comment>
<comment type="catalytic activity">
    <reaction evidence="15 16">
        <text>UDP-N-acetyl-alpha-D-muramate + NADP(+) = UDP-N-acetyl-3-O-(1-carboxyvinyl)-alpha-D-glucosamine + NADPH + H(+)</text>
        <dbReference type="Rhea" id="RHEA:12248"/>
        <dbReference type="ChEBI" id="CHEBI:15378"/>
        <dbReference type="ChEBI" id="CHEBI:57783"/>
        <dbReference type="ChEBI" id="CHEBI:58349"/>
        <dbReference type="ChEBI" id="CHEBI:68483"/>
        <dbReference type="ChEBI" id="CHEBI:70757"/>
        <dbReference type="EC" id="1.3.1.98"/>
    </reaction>
</comment>
<dbReference type="SUPFAM" id="SSF56176">
    <property type="entry name" value="FAD-binding/transporter-associated domain-like"/>
    <property type="match status" value="1"/>
</dbReference>
<evidence type="ECO:0000256" key="9">
    <source>
        <dbReference type="ARBA" id="ARBA00022857"/>
    </source>
</evidence>
<dbReference type="EC" id="1.3.1.98" evidence="16"/>
<evidence type="ECO:0000256" key="11">
    <source>
        <dbReference type="ARBA" id="ARBA00022984"/>
    </source>
</evidence>
<evidence type="ECO:0000313" key="18">
    <source>
        <dbReference type="EMBL" id="MCQ4840736.1"/>
    </source>
</evidence>
<evidence type="ECO:0000256" key="3">
    <source>
        <dbReference type="ARBA" id="ARBA00004496"/>
    </source>
</evidence>
<keyword evidence="8 16" id="KW-0274">FAD</keyword>
<keyword evidence="19" id="KW-1185">Reference proteome</keyword>
<dbReference type="InterPro" id="IPR036635">
    <property type="entry name" value="MurB_C_sf"/>
</dbReference>
<comment type="function">
    <text evidence="2 16">Cell wall formation.</text>
</comment>
<dbReference type="EMBL" id="JANFZH010000029">
    <property type="protein sequence ID" value="MCQ4840736.1"/>
    <property type="molecule type" value="Genomic_DNA"/>
</dbReference>
<dbReference type="Proteomes" id="UP001524473">
    <property type="component" value="Unassembled WGS sequence"/>
</dbReference>
<evidence type="ECO:0000256" key="7">
    <source>
        <dbReference type="ARBA" id="ARBA00022630"/>
    </source>
</evidence>
<keyword evidence="10 16" id="KW-0133">Cell shape</keyword>
<dbReference type="InterPro" id="IPR006094">
    <property type="entry name" value="Oxid_FAD_bind_N"/>
</dbReference>
<sequence length="302" mass="32316">MPDYMLTDHAAAACGCEIRRDEPMKLHTTFRIGGPADRFYIVKTVKQLSCMLGALHDSNTPYFVLGNGSNLLVSDQGIRRAVLSLSGDFRKVELIGGAAVRAGAAATLASVCAFARENCLTGLEFAWGIPGSVGGAAYMNAGAYGGEMKDVVRRVHSVSAGGIKGVAEGEALKFSYRKSRYTGTGDIITSVEYVLKPGSSTEISGKMEELMQRRKEKQPYDMPSAGSVFKRPEGAYAAALIEGCGLKGLTVGEAQVSPKHAGFIVNLGNASCGDVLQLIDRIRETVYREKGIQLECEVRMTE</sequence>
<keyword evidence="6 16" id="KW-0132">Cell division</keyword>
<protein>
    <recommendedName>
        <fullName evidence="16">UDP-N-acetylenolpyruvoylglucosamine reductase</fullName>
        <ecNumber evidence="16">1.3.1.98</ecNumber>
    </recommendedName>
    <alternativeName>
        <fullName evidence="16">UDP-N-acetylmuramate dehydrogenase</fullName>
    </alternativeName>
</protein>
<dbReference type="SUPFAM" id="SSF56194">
    <property type="entry name" value="Uridine diphospho-N-Acetylenolpyruvylglucosamine reductase, MurB, C-terminal domain"/>
    <property type="match status" value="1"/>
</dbReference>
<dbReference type="Gene3D" id="3.30.43.10">
    <property type="entry name" value="Uridine Diphospho-n-acetylenolpyruvylglucosamine Reductase, domain 2"/>
    <property type="match status" value="1"/>
</dbReference>
<reference evidence="18 19" key="1">
    <citation type="submission" date="2022-06" db="EMBL/GenBank/DDBJ databases">
        <title>Isolation of gut microbiota from human fecal samples.</title>
        <authorList>
            <person name="Pamer E.G."/>
            <person name="Barat B."/>
            <person name="Waligurski E."/>
            <person name="Medina S."/>
            <person name="Paddock L."/>
            <person name="Mostad J."/>
        </authorList>
    </citation>
    <scope>NUCLEOTIDE SEQUENCE [LARGE SCALE GENOMIC DNA]</scope>
    <source>
        <strain evidence="18 19">DFI.9.73</strain>
    </source>
</reference>
<evidence type="ECO:0000313" key="19">
    <source>
        <dbReference type="Proteomes" id="UP001524473"/>
    </source>
</evidence>
<dbReference type="InterPro" id="IPR016166">
    <property type="entry name" value="FAD-bd_PCMH"/>
</dbReference>
<dbReference type="Pfam" id="PF01565">
    <property type="entry name" value="FAD_binding_4"/>
    <property type="match status" value="1"/>
</dbReference>
<dbReference type="PANTHER" id="PTHR21071:SF4">
    <property type="entry name" value="UDP-N-ACETYLENOLPYRUVOYLGLUCOSAMINE REDUCTASE"/>
    <property type="match status" value="1"/>
</dbReference>
<dbReference type="Gene3D" id="3.30.465.10">
    <property type="match status" value="1"/>
</dbReference>
<evidence type="ECO:0000259" key="17">
    <source>
        <dbReference type="PROSITE" id="PS51387"/>
    </source>
</evidence>
<evidence type="ECO:0000256" key="2">
    <source>
        <dbReference type="ARBA" id="ARBA00003921"/>
    </source>
</evidence>
<keyword evidence="14 16" id="KW-0961">Cell wall biogenesis/degradation</keyword>
<keyword evidence="11 16" id="KW-0573">Peptidoglycan synthesis</keyword>
<keyword evidence="12 16" id="KW-0560">Oxidoreductase</keyword>
<keyword evidence="13 16" id="KW-0131">Cell cycle</keyword>
<dbReference type="GO" id="GO:0008762">
    <property type="term" value="F:UDP-N-acetylmuramate dehydrogenase activity"/>
    <property type="evidence" value="ECO:0007669"/>
    <property type="project" value="UniProtKB-EC"/>
</dbReference>
<feature type="active site" evidence="16">
    <location>
        <position position="297"/>
    </location>
</feature>
<dbReference type="InterPro" id="IPR036318">
    <property type="entry name" value="FAD-bd_PCMH-like_sf"/>
</dbReference>
<name>A0ABT1S1B5_9FIRM</name>
<evidence type="ECO:0000256" key="6">
    <source>
        <dbReference type="ARBA" id="ARBA00022618"/>
    </source>
</evidence>
<comment type="pathway">
    <text evidence="4 16">Cell wall biogenesis; peptidoglycan biosynthesis.</text>
</comment>
<dbReference type="Gene3D" id="3.90.78.10">
    <property type="entry name" value="UDP-N-acetylenolpyruvoylglucosamine reductase, C-terminal domain"/>
    <property type="match status" value="1"/>
</dbReference>
<dbReference type="PANTHER" id="PTHR21071">
    <property type="entry name" value="UDP-N-ACETYLENOLPYRUVOYLGLUCOSAMINE REDUCTASE"/>
    <property type="match status" value="1"/>
</dbReference>
<comment type="caution">
    <text evidence="18">The sequence shown here is derived from an EMBL/GenBank/DDBJ whole genome shotgun (WGS) entry which is preliminary data.</text>
</comment>
<dbReference type="GeneID" id="90533505"/>
<evidence type="ECO:0000256" key="4">
    <source>
        <dbReference type="ARBA" id="ARBA00004752"/>
    </source>
</evidence>
<evidence type="ECO:0000256" key="12">
    <source>
        <dbReference type="ARBA" id="ARBA00023002"/>
    </source>
</evidence>
<dbReference type="NCBIfam" id="NF010480">
    <property type="entry name" value="PRK13905.1"/>
    <property type="match status" value="1"/>
</dbReference>
<feature type="active site" description="Proton donor" evidence="16">
    <location>
        <position position="227"/>
    </location>
</feature>
<feature type="active site" evidence="16">
    <location>
        <position position="177"/>
    </location>
</feature>
<keyword evidence="7 16" id="KW-0285">Flavoprotein</keyword>
<dbReference type="NCBIfam" id="TIGR00179">
    <property type="entry name" value="murB"/>
    <property type="match status" value="1"/>
</dbReference>
<evidence type="ECO:0000256" key="10">
    <source>
        <dbReference type="ARBA" id="ARBA00022960"/>
    </source>
</evidence>
<comment type="similarity">
    <text evidence="16">Belongs to the MurB family.</text>
</comment>
<proteinExistence type="inferred from homology"/>
<evidence type="ECO:0000256" key="15">
    <source>
        <dbReference type="ARBA" id="ARBA00048914"/>
    </source>
</evidence>
<evidence type="ECO:0000256" key="14">
    <source>
        <dbReference type="ARBA" id="ARBA00023316"/>
    </source>
</evidence>
<dbReference type="InterPro" id="IPR003170">
    <property type="entry name" value="MurB"/>
</dbReference>
<dbReference type="PROSITE" id="PS51387">
    <property type="entry name" value="FAD_PCMH"/>
    <property type="match status" value="1"/>
</dbReference>
<feature type="domain" description="FAD-binding PCMH-type" evidence="17">
    <location>
        <begin position="32"/>
        <end position="198"/>
    </location>
</feature>
<evidence type="ECO:0000256" key="1">
    <source>
        <dbReference type="ARBA" id="ARBA00001974"/>
    </source>
</evidence>
<dbReference type="RefSeq" id="WP_066866656.1">
    <property type="nucleotide sequence ID" value="NZ_CABKVV010000014.1"/>
</dbReference>
<keyword evidence="9 16" id="KW-0521">NADP</keyword>
<evidence type="ECO:0000256" key="16">
    <source>
        <dbReference type="HAMAP-Rule" id="MF_00037"/>
    </source>
</evidence>
<organism evidence="18 19">
    <name type="scientific">Neglectibacter timonensis</name>
    <dbReference type="NCBI Taxonomy" id="1776382"/>
    <lineage>
        <taxon>Bacteria</taxon>
        <taxon>Bacillati</taxon>
        <taxon>Bacillota</taxon>
        <taxon>Clostridia</taxon>
        <taxon>Eubacteriales</taxon>
        <taxon>Oscillospiraceae</taxon>
        <taxon>Neglectibacter</taxon>
    </lineage>
</organism>
<evidence type="ECO:0000256" key="8">
    <source>
        <dbReference type="ARBA" id="ARBA00022827"/>
    </source>
</evidence>
<dbReference type="Pfam" id="PF02873">
    <property type="entry name" value="MurB_C"/>
    <property type="match status" value="1"/>
</dbReference>
<dbReference type="InterPro" id="IPR016167">
    <property type="entry name" value="FAD-bd_PCMH_sub1"/>
</dbReference>
<comment type="subcellular location">
    <subcellularLocation>
        <location evidence="3 16">Cytoplasm</location>
    </subcellularLocation>
</comment>